<dbReference type="PANTHER" id="PTHR32309">
    <property type="entry name" value="TYROSINE-PROTEIN KINASE"/>
    <property type="match status" value="1"/>
</dbReference>
<dbReference type="SUPFAM" id="SSF52540">
    <property type="entry name" value="P-loop containing nucleoside triphosphate hydrolases"/>
    <property type="match status" value="1"/>
</dbReference>
<gene>
    <name evidence="5" type="ORF">GCM10010946_12970</name>
</gene>
<sequence length="731" mass="82165">MSSRADTLSQLPSLGIKPLVSLIRHWKLALIIFFIAGTAGIPVILVKGVPKYMATATLQIAPRYMKNIKEDQELDFQSNSQYRQFQEHQAKSVTRQDILEEALKKTEGQHSFALKSESRRRTAERLREQLMVVAVPDTYMMQVSLSGSKKEGIATLINAVVETYLLKMREEQMYGSDERVRNLGTRLAETSKIIADKIKRRTEISLELGMTTFHEADGNPYDKLLMNTRAALADARNTRLLADARQAAFEQNGETDITIRSVSENVLADPGLNSFKSGANSRKATLLSTISGLSQDHPAYQAAMQEIREIEYEIKKQSDNLSSQVKQSMSQRYKMNASQALRYEQALIKVLEEQEESSARFAQLFNEAVALNFDIEHLNKEVEKFQDRLNFFADERTALGFVRLVTPAMEPELPFGPGKTKIAMMVLIFALIASLSTPVIIDLMNRKIQTVNEAEKLLGLPSVGWVIERKDLATRMFAEDQIRRIAASLLRDQKNFETSVFAFTGVKSGGGCSQMLIDIARALSQLGFPALIVEANTYHPDLRFASNKPGVRDYLESGASLSDMISPATETIPAHIGIGGTSQILHMNRIDRMKLLLDEAKQRYPIILVDLPPLLLSADTELLLDHVGQILLVVEANSTGQGELSRAARILKKSSVNAIGFLVNRIEALHGGGYIHELLVEFVTQRKYEDFKSMPVWKLKLQMMMPELFYKAAFFRKLKLKWQSRESGKQQ</sequence>
<dbReference type="Gene3D" id="3.40.50.300">
    <property type="entry name" value="P-loop containing nucleotide triphosphate hydrolases"/>
    <property type="match status" value="1"/>
</dbReference>
<dbReference type="Proteomes" id="UP000653343">
    <property type="component" value="Unassembled WGS sequence"/>
</dbReference>
<keyword evidence="4" id="KW-0472">Membrane</keyword>
<proteinExistence type="predicted"/>
<name>A0ABQ2XWS2_9BURK</name>
<dbReference type="InterPro" id="IPR005702">
    <property type="entry name" value="Wzc-like_C"/>
</dbReference>
<dbReference type="RefSeq" id="WP_189356229.1">
    <property type="nucleotide sequence ID" value="NZ_BMYU01000002.1"/>
</dbReference>
<accession>A0ABQ2XWS2</accession>
<dbReference type="InterPro" id="IPR050445">
    <property type="entry name" value="Bact_polysacc_biosynth/exp"/>
</dbReference>
<feature type="coiled-coil region" evidence="3">
    <location>
        <begin position="368"/>
        <end position="395"/>
    </location>
</feature>
<evidence type="ECO:0000313" key="6">
    <source>
        <dbReference type="Proteomes" id="UP000653343"/>
    </source>
</evidence>
<dbReference type="CDD" id="cd05387">
    <property type="entry name" value="BY-kinase"/>
    <property type="match status" value="1"/>
</dbReference>
<reference evidence="6" key="1">
    <citation type="journal article" date="2019" name="Int. J. Syst. Evol. Microbiol.">
        <title>The Global Catalogue of Microorganisms (GCM) 10K type strain sequencing project: providing services to taxonomists for standard genome sequencing and annotation.</title>
        <authorList>
            <consortium name="The Broad Institute Genomics Platform"/>
            <consortium name="The Broad Institute Genome Sequencing Center for Infectious Disease"/>
            <person name="Wu L."/>
            <person name="Ma J."/>
        </authorList>
    </citation>
    <scope>NUCLEOTIDE SEQUENCE [LARGE SCALE GENOMIC DNA]</scope>
    <source>
        <strain evidence="6">KCTC 23917</strain>
    </source>
</reference>
<dbReference type="EMBL" id="BMYU01000002">
    <property type="protein sequence ID" value="GGX36550.1"/>
    <property type="molecule type" value="Genomic_DNA"/>
</dbReference>
<keyword evidence="4" id="KW-0812">Transmembrane</keyword>
<evidence type="ECO:0000256" key="1">
    <source>
        <dbReference type="ARBA" id="ARBA00022741"/>
    </source>
</evidence>
<feature type="transmembrane region" description="Helical" evidence="4">
    <location>
        <begin position="28"/>
        <end position="46"/>
    </location>
</feature>
<dbReference type="PANTHER" id="PTHR32309:SF13">
    <property type="entry name" value="FERRIC ENTEROBACTIN TRANSPORT PROTEIN FEPE"/>
    <property type="match status" value="1"/>
</dbReference>
<keyword evidence="4" id="KW-1133">Transmembrane helix</keyword>
<protein>
    <submittedName>
        <fullName evidence="5">Uncharacterized protein</fullName>
    </submittedName>
</protein>
<comment type="caution">
    <text evidence="5">The sequence shown here is derived from an EMBL/GenBank/DDBJ whole genome shotgun (WGS) entry which is preliminary data.</text>
</comment>
<evidence type="ECO:0000256" key="4">
    <source>
        <dbReference type="SAM" id="Phobius"/>
    </source>
</evidence>
<keyword evidence="3" id="KW-0175">Coiled coil</keyword>
<evidence type="ECO:0000256" key="2">
    <source>
        <dbReference type="ARBA" id="ARBA00022840"/>
    </source>
</evidence>
<dbReference type="InterPro" id="IPR027417">
    <property type="entry name" value="P-loop_NTPase"/>
</dbReference>
<evidence type="ECO:0000256" key="3">
    <source>
        <dbReference type="SAM" id="Coils"/>
    </source>
</evidence>
<keyword evidence="1" id="KW-0547">Nucleotide-binding</keyword>
<evidence type="ECO:0000313" key="5">
    <source>
        <dbReference type="EMBL" id="GGX36550.1"/>
    </source>
</evidence>
<keyword evidence="6" id="KW-1185">Reference proteome</keyword>
<keyword evidence="2" id="KW-0067">ATP-binding</keyword>
<organism evidence="5 6">
    <name type="scientific">Undibacterium squillarum</name>
    <dbReference type="NCBI Taxonomy" id="1131567"/>
    <lineage>
        <taxon>Bacteria</taxon>
        <taxon>Pseudomonadati</taxon>
        <taxon>Pseudomonadota</taxon>
        <taxon>Betaproteobacteria</taxon>
        <taxon>Burkholderiales</taxon>
        <taxon>Oxalobacteraceae</taxon>
        <taxon>Undibacterium</taxon>
    </lineage>
</organism>